<evidence type="ECO:0000313" key="3">
    <source>
        <dbReference type="EMBL" id="OAF17108.1"/>
    </source>
</evidence>
<evidence type="ECO:0000259" key="2">
    <source>
        <dbReference type="Pfam" id="PF13670"/>
    </source>
</evidence>
<proteinExistence type="predicted"/>
<dbReference type="AlphaFoldDB" id="A0A176Z8X6"/>
<keyword evidence="4" id="KW-1185">Reference proteome</keyword>
<evidence type="ECO:0000313" key="4">
    <source>
        <dbReference type="Proteomes" id="UP000077173"/>
    </source>
</evidence>
<feature type="domain" description="PepSY" evidence="2">
    <location>
        <begin position="8"/>
        <end position="79"/>
    </location>
</feature>
<name>A0A176Z8X6_9BRAD</name>
<evidence type="ECO:0000256" key="1">
    <source>
        <dbReference type="SAM" id="SignalP"/>
    </source>
</evidence>
<dbReference type="GeneID" id="32585507"/>
<reference evidence="3 4" key="1">
    <citation type="submission" date="2016-02" db="EMBL/GenBank/DDBJ databases">
        <title>Draft genome sequence of the strain BR 10247T Bradyrhizobium neotropicale isolated from nodules of Centrolobium paraense.</title>
        <authorList>
            <person name="Simoes-Araujo J.L."/>
            <person name="Barauna A.C."/>
            <person name="Silva K."/>
            <person name="Zilli J.E."/>
        </authorList>
    </citation>
    <scope>NUCLEOTIDE SEQUENCE [LARGE SCALE GENOMIC DNA]</scope>
    <source>
        <strain evidence="3 4">BR 10247</strain>
    </source>
</reference>
<dbReference type="EMBL" id="LSEF01000047">
    <property type="protein sequence ID" value="OAF17108.1"/>
    <property type="molecule type" value="Genomic_DNA"/>
</dbReference>
<organism evidence="3 4">
    <name type="scientific">Bradyrhizobium neotropicale</name>
    <dbReference type="NCBI Taxonomy" id="1497615"/>
    <lineage>
        <taxon>Bacteria</taxon>
        <taxon>Pseudomonadati</taxon>
        <taxon>Pseudomonadota</taxon>
        <taxon>Alphaproteobacteria</taxon>
        <taxon>Hyphomicrobiales</taxon>
        <taxon>Nitrobacteraceae</taxon>
        <taxon>Bradyrhizobium</taxon>
    </lineage>
</organism>
<feature type="chain" id="PRO_5008055695" description="PepSY domain-containing protein" evidence="1">
    <location>
        <begin position="23"/>
        <end position="86"/>
    </location>
</feature>
<dbReference type="Proteomes" id="UP000077173">
    <property type="component" value="Unassembled WGS sequence"/>
</dbReference>
<feature type="signal peptide" evidence="1">
    <location>
        <begin position="1"/>
        <end position="22"/>
    </location>
</feature>
<dbReference type="InterPro" id="IPR025711">
    <property type="entry name" value="PepSY"/>
</dbReference>
<keyword evidence="1" id="KW-0732">Signal</keyword>
<dbReference type="Pfam" id="PF13670">
    <property type="entry name" value="PepSY_2"/>
    <property type="match status" value="1"/>
</dbReference>
<sequence length="86" mass="9450">MRKLILPAIVAIGLGSAVPAMAYDTGDQISMQVALDVATDIGVVTVSHTNFLGDEWEIDGRDRTGRWMEVYVDARTGDVRNVERGW</sequence>
<dbReference type="RefSeq" id="WP_063678539.1">
    <property type="nucleotide sequence ID" value="NZ_LSEF01000047.1"/>
</dbReference>
<gene>
    <name evidence="3" type="ORF">AXW67_09895</name>
</gene>
<protein>
    <recommendedName>
        <fullName evidence="2">PepSY domain-containing protein</fullName>
    </recommendedName>
</protein>
<comment type="caution">
    <text evidence="3">The sequence shown here is derived from an EMBL/GenBank/DDBJ whole genome shotgun (WGS) entry which is preliminary data.</text>
</comment>
<accession>A0A176Z8X6</accession>